<dbReference type="GO" id="GO:0003700">
    <property type="term" value="F:DNA-binding transcription factor activity"/>
    <property type="evidence" value="ECO:0007669"/>
    <property type="project" value="InterPro"/>
</dbReference>
<reference evidence="6" key="1">
    <citation type="journal article" date="2014" name="Int. J. Syst. Evol. Microbiol.">
        <title>Complete genome sequence of Corynebacterium casei LMG S-19264T (=DSM 44701T), isolated from a smear-ripened cheese.</title>
        <authorList>
            <consortium name="US DOE Joint Genome Institute (JGI-PGF)"/>
            <person name="Walter F."/>
            <person name="Albersmeier A."/>
            <person name="Kalinowski J."/>
            <person name="Ruckert C."/>
        </authorList>
    </citation>
    <scope>NUCLEOTIDE SEQUENCE</scope>
    <source>
        <strain evidence="6">CGMCC 1.15095</strain>
    </source>
</reference>
<dbReference type="Pfam" id="PF00126">
    <property type="entry name" value="HTH_1"/>
    <property type="match status" value="1"/>
</dbReference>
<keyword evidence="7" id="KW-1185">Reference proteome</keyword>
<evidence type="ECO:0000256" key="3">
    <source>
        <dbReference type="ARBA" id="ARBA00023125"/>
    </source>
</evidence>
<dbReference type="PANTHER" id="PTHR30126">
    <property type="entry name" value="HTH-TYPE TRANSCRIPTIONAL REGULATOR"/>
    <property type="match status" value="1"/>
</dbReference>
<evidence type="ECO:0000259" key="5">
    <source>
        <dbReference type="PROSITE" id="PS50931"/>
    </source>
</evidence>
<dbReference type="Gene3D" id="3.40.190.10">
    <property type="entry name" value="Periplasmic binding protein-like II"/>
    <property type="match status" value="2"/>
</dbReference>
<dbReference type="AlphaFoldDB" id="A0A916X5T2"/>
<dbReference type="Pfam" id="PF03466">
    <property type="entry name" value="LysR_substrate"/>
    <property type="match status" value="1"/>
</dbReference>
<protein>
    <submittedName>
        <fullName evidence="6">Transcriptional regulator</fullName>
    </submittedName>
</protein>
<feature type="domain" description="HTH lysR-type" evidence="5">
    <location>
        <begin position="2"/>
        <end position="59"/>
    </location>
</feature>
<dbReference type="InterPro" id="IPR000847">
    <property type="entry name" value="LysR_HTH_N"/>
</dbReference>
<dbReference type="EMBL" id="BMHK01000013">
    <property type="protein sequence ID" value="GGC03153.1"/>
    <property type="molecule type" value="Genomic_DNA"/>
</dbReference>
<evidence type="ECO:0000256" key="1">
    <source>
        <dbReference type="ARBA" id="ARBA00009437"/>
    </source>
</evidence>
<dbReference type="Proteomes" id="UP000608154">
    <property type="component" value="Unassembled WGS sequence"/>
</dbReference>
<keyword evidence="2" id="KW-0805">Transcription regulation</keyword>
<comment type="similarity">
    <text evidence="1">Belongs to the LysR transcriptional regulatory family.</text>
</comment>
<dbReference type="InterPro" id="IPR005119">
    <property type="entry name" value="LysR_subst-bd"/>
</dbReference>
<evidence type="ECO:0000313" key="7">
    <source>
        <dbReference type="Proteomes" id="UP000608154"/>
    </source>
</evidence>
<keyword evidence="3" id="KW-0238">DNA-binding</keyword>
<evidence type="ECO:0000313" key="6">
    <source>
        <dbReference type="EMBL" id="GGC03153.1"/>
    </source>
</evidence>
<keyword evidence="4" id="KW-0804">Transcription</keyword>
<dbReference type="InterPro" id="IPR036390">
    <property type="entry name" value="WH_DNA-bd_sf"/>
</dbReference>
<organism evidence="6 7">
    <name type="scientific">Novosphingobium endophyticum</name>
    <dbReference type="NCBI Taxonomy" id="1955250"/>
    <lineage>
        <taxon>Bacteria</taxon>
        <taxon>Pseudomonadati</taxon>
        <taxon>Pseudomonadota</taxon>
        <taxon>Alphaproteobacteria</taxon>
        <taxon>Sphingomonadales</taxon>
        <taxon>Sphingomonadaceae</taxon>
        <taxon>Novosphingobium</taxon>
    </lineage>
</organism>
<dbReference type="PROSITE" id="PS50931">
    <property type="entry name" value="HTH_LYSR"/>
    <property type="match status" value="1"/>
</dbReference>
<comment type="caution">
    <text evidence="6">The sequence shown here is derived from an EMBL/GenBank/DDBJ whole genome shotgun (WGS) entry which is preliminary data.</text>
</comment>
<sequence>MIDLRRMQHAVVLARVGSYVGAAQALGLTQPALSRSIQSIEADYGLRLFDRGRGGVVATDAGAEFVARAEQLLIDARALDDIMRGQLDGTAGEVRFGMGPLIASACLKDALPRLLSMFPSIHLRATIGGSAALLDQILGGAMQFAICAGEGLPRGDFAIEPMGRLPLCLIARAGHPLGTGGVHVADLAGFPLVGGSIDDRVVAMENDYAPQLVCDNYEILRSVTLSSDTLWLTSPAVVMRELSEGTMLKIDCVDLVSDSYEVVLISRRRGAMSRAATLILDDLRAELTPHFAEEPPPL</sequence>
<proteinExistence type="inferred from homology"/>
<dbReference type="GO" id="GO:0000976">
    <property type="term" value="F:transcription cis-regulatory region binding"/>
    <property type="evidence" value="ECO:0007669"/>
    <property type="project" value="TreeGrafter"/>
</dbReference>
<reference evidence="6" key="2">
    <citation type="submission" date="2020-09" db="EMBL/GenBank/DDBJ databases">
        <authorList>
            <person name="Sun Q."/>
            <person name="Zhou Y."/>
        </authorList>
    </citation>
    <scope>NUCLEOTIDE SEQUENCE</scope>
    <source>
        <strain evidence="6">CGMCC 1.15095</strain>
    </source>
</reference>
<dbReference type="CDD" id="cd05466">
    <property type="entry name" value="PBP2_LTTR_substrate"/>
    <property type="match status" value="1"/>
</dbReference>
<dbReference type="Gene3D" id="1.10.10.10">
    <property type="entry name" value="Winged helix-like DNA-binding domain superfamily/Winged helix DNA-binding domain"/>
    <property type="match status" value="1"/>
</dbReference>
<dbReference type="InterPro" id="IPR036388">
    <property type="entry name" value="WH-like_DNA-bd_sf"/>
</dbReference>
<name>A0A916X5T2_9SPHN</name>
<evidence type="ECO:0000256" key="4">
    <source>
        <dbReference type="ARBA" id="ARBA00023163"/>
    </source>
</evidence>
<evidence type="ECO:0000256" key="2">
    <source>
        <dbReference type="ARBA" id="ARBA00023015"/>
    </source>
</evidence>
<gene>
    <name evidence="6" type="ORF">GCM10011494_22030</name>
</gene>
<dbReference type="PRINTS" id="PR00039">
    <property type="entry name" value="HTHLYSR"/>
</dbReference>
<dbReference type="SUPFAM" id="SSF46785">
    <property type="entry name" value="Winged helix' DNA-binding domain"/>
    <property type="match status" value="1"/>
</dbReference>
<dbReference type="SUPFAM" id="SSF53850">
    <property type="entry name" value="Periplasmic binding protein-like II"/>
    <property type="match status" value="1"/>
</dbReference>
<accession>A0A916X5T2</accession>
<dbReference type="PANTHER" id="PTHR30126:SF98">
    <property type="entry name" value="HTH-TYPE TRANSCRIPTIONAL ACTIVATOR BAUR"/>
    <property type="match status" value="1"/>
</dbReference>